<gene>
    <name evidence="2" type="ORF">BJI67_06745</name>
</gene>
<reference evidence="2 3" key="1">
    <citation type="submission" date="2016-09" db="EMBL/GenBank/DDBJ databases">
        <title>Acidihalobacter prosperus V6 (DSM14174).</title>
        <authorList>
            <person name="Khaleque H.N."/>
            <person name="Ramsay J.P."/>
            <person name="Murphy R.J.T."/>
            <person name="Kaksonen A.H."/>
            <person name="Boxall N.J."/>
            <person name="Watkin E.L.J."/>
        </authorList>
    </citation>
    <scope>NUCLEOTIDE SEQUENCE [LARGE SCALE GENOMIC DNA]</scope>
    <source>
        <strain evidence="2 3">V6</strain>
    </source>
</reference>
<dbReference type="EMBL" id="CP017448">
    <property type="protein sequence ID" value="AOV16797.1"/>
    <property type="molecule type" value="Genomic_DNA"/>
</dbReference>
<dbReference type="RefSeq" id="WP_070072380.1">
    <property type="nucleotide sequence ID" value="NZ_CP017448.1"/>
</dbReference>
<accession>A0A1D8K742</accession>
<dbReference type="Proteomes" id="UP000095342">
    <property type="component" value="Chromosome"/>
</dbReference>
<dbReference type="SUPFAM" id="SSF52540">
    <property type="entry name" value="P-loop containing nucleoside triphosphate hydrolases"/>
    <property type="match status" value="1"/>
</dbReference>
<evidence type="ECO:0000313" key="2">
    <source>
        <dbReference type="EMBL" id="AOV16797.1"/>
    </source>
</evidence>
<evidence type="ECO:0000259" key="1">
    <source>
        <dbReference type="SMART" id="SM00382"/>
    </source>
</evidence>
<protein>
    <submittedName>
        <fullName evidence="2">AAA family ATPase</fullName>
    </submittedName>
</protein>
<dbReference type="GO" id="GO:0005524">
    <property type="term" value="F:ATP binding"/>
    <property type="evidence" value="ECO:0007669"/>
    <property type="project" value="InterPro"/>
</dbReference>
<dbReference type="InterPro" id="IPR027417">
    <property type="entry name" value="P-loop_NTPase"/>
</dbReference>
<dbReference type="PANTHER" id="PTHR46411:SF3">
    <property type="entry name" value="AAA+ ATPASE DOMAIN-CONTAINING PROTEIN"/>
    <property type="match status" value="1"/>
</dbReference>
<evidence type="ECO:0000313" key="3">
    <source>
        <dbReference type="Proteomes" id="UP000095342"/>
    </source>
</evidence>
<proteinExistence type="predicted"/>
<name>A0A1D8K742_9GAMM</name>
<sequence length="569" mass="64080">MKLQLERSYVEAMVSAFPDLSPLSEQLRFGNRAEVGIHQLSAPALTYLHDLYRQAGPVAYGRAAQIATLREAFNDDGAERFGSDDLEQVLPALAQYLVDGGVRGWLFRATSSAKPLAYVITRLDYTPPGDEEAGRILLELKANAYGKIVTETLIIRNRDIVGRTVAEILAHRGYLKESAELLRAYDESTERYFAWRADYGRQFSASGTGFYAEDPTASHRTTDWTRKETVVLSTTGNAARMVNDEEILGQRVTGFEGSGDILRAYLRKAAKSMRYDEKVESRMEASNEAIPKGMFTELPVHGYILMFHLELHHHLWVHVEDMEPYTYQPELKEKLILPREQTDLIDILTAEMDVLMDDIVAGKSGGTTVLCAGPAGMGKTLTAEVYSEIIKRPLYRVHSGQLGLNVGEMEKALKETLTRAQRWGAVMLIDEADVYIKRRDDNIAANAVVGVFLRVLEYFNGLLFLTTNRVDDIDEAIISRCIAMIRYHPPEESDRRRIWQVMTRQFELDVDEALLETLVTGFPEATGRDIKGLAKLVAKFCQHKQLPPNLEAFERCAMFRGMELRIAAA</sequence>
<feature type="domain" description="AAA+ ATPase" evidence="1">
    <location>
        <begin position="365"/>
        <end position="492"/>
    </location>
</feature>
<dbReference type="Pfam" id="PF00004">
    <property type="entry name" value="AAA"/>
    <property type="match status" value="1"/>
</dbReference>
<keyword evidence="3" id="KW-1185">Reference proteome</keyword>
<dbReference type="PANTHER" id="PTHR46411">
    <property type="entry name" value="FAMILY ATPASE, PUTATIVE-RELATED"/>
    <property type="match status" value="1"/>
</dbReference>
<dbReference type="GO" id="GO:0016887">
    <property type="term" value="F:ATP hydrolysis activity"/>
    <property type="evidence" value="ECO:0007669"/>
    <property type="project" value="InterPro"/>
</dbReference>
<dbReference type="Gene3D" id="3.40.50.300">
    <property type="entry name" value="P-loop containing nucleotide triphosphate hydrolases"/>
    <property type="match status" value="1"/>
</dbReference>
<dbReference type="InterPro" id="IPR003593">
    <property type="entry name" value="AAA+_ATPase"/>
</dbReference>
<dbReference type="InterPro" id="IPR003959">
    <property type="entry name" value="ATPase_AAA_core"/>
</dbReference>
<dbReference type="KEGG" id="aaeo:BJI67_06745"/>
<organism evidence="2 3">
    <name type="scientific">Acidihalobacter aeolianus</name>
    <dbReference type="NCBI Taxonomy" id="2792603"/>
    <lineage>
        <taxon>Bacteria</taxon>
        <taxon>Pseudomonadati</taxon>
        <taxon>Pseudomonadota</taxon>
        <taxon>Gammaproteobacteria</taxon>
        <taxon>Chromatiales</taxon>
        <taxon>Ectothiorhodospiraceae</taxon>
        <taxon>Acidihalobacter</taxon>
    </lineage>
</organism>
<dbReference type="AlphaFoldDB" id="A0A1D8K742"/>
<dbReference type="SMART" id="SM00382">
    <property type="entry name" value="AAA"/>
    <property type="match status" value="1"/>
</dbReference>